<evidence type="ECO:0000313" key="1">
    <source>
        <dbReference type="EMBL" id="PPJ39506.1"/>
    </source>
</evidence>
<dbReference type="AlphaFoldDB" id="A0A2S6AW85"/>
<proteinExistence type="predicted"/>
<gene>
    <name evidence="1" type="ORF">C5E45_05135</name>
</gene>
<evidence type="ECO:0000313" key="2">
    <source>
        <dbReference type="Proteomes" id="UP000239874"/>
    </source>
</evidence>
<sequence length="77" mass="7987">MWIGYWPVRTGPTMPALGIRGTYAPSTTRATTATSAVASTANTTLAILVRIRVSDLNCACSALAETSLAGIGYLLVV</sequence>
<protein>
    <submittedName>
        <fullName evidence="1">Uncharacterized protein</fullName>
    </submittedName>
</protein>
<accession>A0A2S6AW85</accession>
<dbReference type="Proteomes" id="UP000239874">
    <property type="component" value="Unassembled WGS sequence"/>
</dbReference>
<comment type="caution">
    <text evidence="1">The sequence shown here is derived from an EMBL/GenBank/DDBJ whole genome shotgun (WGS) entry which is preliminary data.</text>
</comment>
<name>A0A2S6AW85_9NOCA</name>
<reference evidence="1 2" key="1">
    <citation type="submission" date="2018-02" db="EMBL/GenBank/DDBJ databases">
        <title>8 Nocardia nova and 1 Nocardia cyriacigeorgica strain used for evolution to TMP-SMX.</title>
        <authorList>
            <person name="Mehta H."/>
            <person name="Weng J."/>
            <person name="Shamoo Y."/>
        </authorList>
    </citation>
    <scope>NUCLEOTIDE SEQUENCE [LARGE SCALE GENOMIC DNA]</scope>
    <source>
        <strain evidence="1 2">MDA3139</strain>
    </source>
</reference>
<organism evidence="1 2">
    <name type="scientific">Nocardia nova</name>
    <dbReference type="NCBI Taxonomy" id="37330"/>
    <lineage>
        <taxon>Bacteria</taxon>
        <taxon>Bacillati</taxon>
        <taxon>Actinomycetota</taxon>
        <taxon>Actinomycetes</taxon>
        <taxon>Mycobacteriales</taxon>
        <taxon>Nocardiaceae</taxon>
        <taxon>Nocardia</taxon>
    </lineage>
</organism>
<dbReference type="EMBL" id="PSZC01000002">
    <property type="protein sequence ID" value="PPJ39506.1"/>
    <property type="molecule type" value="Genomic_DNA"/>
</dbReference>